<sequence length="845" mass="95296">MKSIKGFILIAALAVSILLYFGVYGVASRIYHQEVEENASRFSELLARQTFQSMFQIMRRGWDREQVKDFLAANREAFAGSAFSLTIFRGPLVTRRFGPIEQPAIEGPVDRALRTGEEQRLRSGRRVSHVFPLKARPECLRCHTNAEKGAVLGAIKVDQDLTPILERADDNFSLAFLAIAPLPLVVAWGVATLLSRRINRSVDHLDGDIERVRSVADLRDVRVPEHQLGFDELNELAGKVRELADKMRTIAVDKDLLEFEIRLLEKFVITSDVVQDWQEYIKTLLSEINGVMEVYFLFSLFKVEEETYDIELFWLRRPSDTSRDTVTRCIHGALKGNPHFGEAAAVEIHHHVVDPESELPEIPEAEVELQTKTLLLETPKIGGVVGIGVHTSTAQDPTRLLVTESILSTLLNVVGSVRAISKYTRDLEYYASRDPLTDLYNQRTFREFLSYEVGRAQRHDYAFGLLLIDLDNFKNINDRFGHQVGDQFLQQFSSALHEALRRGDVLARYGGDEFLALLPETGSEQAYMVAQRLLEATDGLVLDTPEGARVRATVSIGIAMYPDHADEGQDLFLFADNMMYRAKAEGKHRIGMPTEEDVVEVFRELGEKSHLVQEAFDNKEVIPYYQPIRQVEGGDAVAHEVLSRIHTEGMVLGAGEFIEHAERMGVVHKLDFLVMERAFADARAAGYAGMLFINLSPRALVLQEFLTRTRTLVRQYGIEPTSVVFELTERETVRNLTLLEKFITDLKLDGFQFAVDDFGSGFASFHYLKRLPIDYVKIDGDFVVNMARDPRDHAFVKSMATLASELGIRTIAEFIEDEEILGAVRAVDIPLAQGFHLGHPAPKLD</sequence>
<proteinExistence type="predicted"/>
<dbReference type="Gene3D" id="3.20.20.450">
    <property type="entry name" value="EAL domain"/>
    <property type="match status" value="1"/>
</dbReference>
<dbReference type="PROSITE" id="PS50883">
    <property type="entry name" value="EAL"/>
    <property type="match status" value="1"/>
</dbReference>
<evidence type="ECO:0000259" key="2">
    <source>
        <dbReference type="PROSITE" id="PS50883"/>
    </source>
</evidence>
<dbReference type="SMART" id="SM00267">
    <property type="entry name" value="GGDEF"/>
    <property type="match status" value="1"/>
</dbReference>
<evidence type="ECO:0000313" key="5">
    <source>
        <dbReference type="Proteomes" id="UP001575181"/>
    </source>
</evidence>
<accession>A0ABV4TT56</accession>
<name>A0ABV4TT56_9GAMM</name>
<dbReference type="PROSITE" id="PS50887">
    <property type="entry name" value="GGDEF"/>
    <property type="match status" value="1"/>
</dbReference>
<dbReference type="NCBIfam" id="TIGR00254">
    <property type="entry name" value="GGDEF"/>
    <property type="match status" value="1"/>
</dbReference>
<comment type="caution">
    <text evidence="4">The sequence shown here is derived from an EMBL/GenBank/DDBJ whole genome shotgun (WGS) entry which is preliminary data.</text>
</comment>
<dbReference type="PANTHER" id="PTHR33121:SF71">
    <property type="entry name" value="OXYGEN SENSOR PROTEIN DOSP"/>
    <property type="match status" value="1"/>
</dbReference>
<dbReference type="Pfam" id="PF00563">
    <property type="entry name" value="EAL"/>
    <property type="match status" value="1"/>
</dbReference>
<dbReference type="Gene3D" id="3.30.450.290">
    <property type="match status" value="1"/>
</dbReference>
<dbReference type="Proteomes" id="UP001575181">
    <property type="component" value="Unassembled WGS sequence"/>
</dbReference>
<dbReference type="InterPro" id="IPR000160">
    <property type="entry name" value="GGDEF_dom"/>
</dbReference>
<keyword evidence="5" id="KW-1185">Reference proteome</keyword>
<dbReference type="SUPFAM" id="SSF141868">
    <property type="entry name" value="EAL domain-like"/>
    <property type="match status" value="1"/>
</dbReference>
<gene>
    <name evidence="4" type="ORF">ACERLL_06705</name>
</gene>
<dbReference type="InterPro" id="IPR029787">
    <property type="entry name" value="Nucleotide_cyclase"/>
</dbReference>
<evidence type="ECO:0000313" key="4">
    <source>
        <dbReference type="EMBL" id="MFA9460516.1"/>
    </source>
</evidence>
<dbReference type="CDD" id="cd01949">
    <property type="entry name" value="GGDEF"/>
    <property type="match status" value="1"/>
</dbReference>
<feature type="transmembrane region" description="Helical" evidence="1">
    <location>
        <begin position="174"/>
        <end position="194"/>
    </location>
</feature>
<keyword evidence="1" id="KW-1133">Transmembrane helix</keyword>
<organism evidence="4 5">
    <name type="scientific">Thiohalorhabdus methylotrophus</name>
    <dbReference type="NCBI Taxonomy" id="3242694"/>
    <lineage>
        <taxon>Bacteria</taxon>
        <taxon>Pseudomonadati</taxon>
        <taxon>Pseudomonadota</taxon>
        <taxon>Gammaproteobacteria</taxon>
        <taxon>Thiohalorhabdales</taxon>
        <taxon>Thiohalorhabdaceae</taxon>
        <taxon>Thiohalorhabdus</taxon>
    </lineage>
</organism>
<dbReference type="PANTHER" id="PTHR33121">
    <property type="entry name" value="CYCLIC DI-GMP PHOSPHODIESTERASE PDEF"/>
    <property type="match status" value="1"/>
</dbReference>
<dbReference type="CDD" id="cd01948">
    <property type="entry name" value="EAL"/>
    <property type="match status" value="1"/>
</dbReference>
<dbReference type="InterPro" id="IPR043128">
    <property type="entry name" value="Rev_trsase/Diguanyl_cyclase"/>
</dbReference>
<evidence type="ECO:0000259" key="3">
    <source>
        <dbReference type="PROSITE" id="PS50887"/>
    </source>
</evidence>
<dbReference type="Pfam" id="PF00990">
    <property type="entry name" value="GGDEF"/>
    <property type="match status" value="1"/>
</dbReference>
<feature type="domain" description="GGDEF" evidence="3">
    <location>
        <begin position="461"/>
        <end position="595"/>
    </location>
</feature>
<dbReference type="SUPFAM" id="SSF55073">
    <property type="entry name" value="Nucleotide cyclase"/>
    <property type="match status" value="1"/>
</dbReference>
<dbReference type="InterPro" id="IPR050706">
    <property type="entry name" value="Cyclic-di-GMP_PDE-like"/>
</dbReference>
<dbReference type="SMART" id="SM00052">
    <property type="entry name" value="EAL"/>
    <property type="match status" value="1"/>
</dbReference>
<dbReference type="Gene3D" id="3.30.70.270">
    <property type="match status" value="1"/>
</dbReference>
<dbReference type="InterPro" id="IPR035919">
    <property type="entry name" value="EAL_sf"/>
</dbReference>
<keyword evidence="1" id="KW-0812">Transmembrane</keyword>
<dbReference type="InterPro" id="IPR001633">
    <property type="entry name" value="EAL_dom"/>
</dbReference>
<feature type="domain" description="EAL" evidence="2">
    <location>
        <begin position="605"/>
        <end position="845"/>
    </location>
</feature>
<protein>
    <submittedName>
        <fullName evidence="4">Bifunctional diguanylate cyclase/phosphodiesterase</fullName>
    </submittedName>
</protein>
<dbReference type="RefSeq" id="WP_373655300.1">
    <property type="nucleotide sequence ID" value="NZ_JBGUAW010000004.1"/>
</dbReference>
<reference evidence="4 5" key="1">
    <citation type="submission" date="2024-08" db="EMBL/GenBank/DDBJ databases">
        <title>Whole-genome sequencing of halo(alkali)philic microorganisms from hypersaline lakes.</title>
        <authorList>
            <person name="Sorokin D.Y."/>
            <person name="Merkel A.Y."/>
            <person name="Messina E."/>
            <person name="Yakimov M."/>
        </authorList>
    </citation>
    <scope>NUCLEOTIDE SEQUENCE [LARGE SCALE GENOMIC DNA]</scope>
    <source>
        <strain evidence="4 5">Cl-TMA</strain>
    </source>
</reference>
<dbReference type="EMBL" id="JBGUAW010000004">
    <property type="protein sequence ID" value="MFA9460516.1"/>
    <property type="molecule type" value="Genomic_DNA"/>
</dbReference>
<feature type="transmembrane region" description="Helical" evidence="1">
    <location>
        <begin position="6"/>
        <end position="27"/>
    </location>
</feature>
<evidence type="ECO:0000256" key="1">
    <source>
        <dbReference type="SAM" id="Phobius"/>
    </source>
</evidence>
<keyword evidence="1" id="KW-0472">Membrane</keyword>